<feature type="region of interest" description="Disordered" evidence="1">
    <location>
        <begin position="36"/>
        <end position="69"/>
    </location>
</feature>
<feature type="compositionally biased region" description="Basic residues" evidence="1">
    <location>
        <begin position="51"/>
        <end position="60"/>
    </location>
</feature>
<sequence length="101" mass="11520">MLVIKFTAGENYSLKEVKEEKEEHFLDFSAKKDVSISGKKNAETEEEVPPKKKIQNKVRTKKDSSTQAKEISTDLDFNQTWATILNKIKKTKTSGRDSTLL</sequence>
<protein>
    <submittedName>
        <fullName evidence="2">Uncharacterized protein</fullName>
    </submittedName>
</protein>
<proteinExistence type="predicted"/>
<accession>X1MHF5</accession>
<organism evidence="2">
    <name type="scientific">marine sediment metagenome</name>
    <dbReference type="NCBI Taxonomy" id="412755"/>
    <lineage>
        <taxon>unclassified sequences</taxon>
        <taxon>metagenomes</taxon>
        <taxon>ecological metagenomes</taxon>
    </lineage>
</organism>
<evidence type="ECO:0000256" key="1">
    <source>
        <dbReference type="SAM" id="MobiDB-lite"/>
    </source>
</evidence>
<reference evidence="2" key="1">
    <citation type="journal article" date="2014" name="Front. Microbiol.">
        <title>High frequency of phylogenetically diverse reductive dehalogenase-homologous genes in deep subseafloor sedimentary metagenomes.</title>
        <authorList>
            <person name="Kawai M."/>
            <person name="Futagami T."/>
            <person name="Toyoda A."/>
            <person name="Takaki Y."/>
            <person name="Nishi S."/>
            <person name="Hori S."/>
            <person name="Arai W."/>
            <person name="Tsubouchi T."/>
            <person name="Morono Y."/>
            <person name="Uchiyama I."/>
            <person name="Ito T."/>
            <person name="Fujiyama A."/>
            <person name="Inagaki F."/>
            <person name="Takami H."/>
        </authorList>
    </citation>
    <scope>NUCLEOTIDE SEQUENCE</scope>
    <source>
        <strain evidence="2">Expedition CK06-06</strain>
    </source>
</reference>
<gene>
    <name evidence="2" type="ORF">S06H3_26756</name>
</gene>
<dbReference type="AlphaFoldDB" id="X1MHF5"/>
<comment type="caution">
    <text evidence="2">The sequence shown here is derived from an EMBL/GenBank/DDBJ whole genome shotgun (WGS) entry which is preliminary data.</text>
</comment>
<dbReference type="EMBL" id="BARV01015487">
    <property type="protein sequence ID" value="GAI31067.1"/>
    <property type="molecule type" value="Genomic_DNA"/>
</dbReference>
<evidence type="ECO:0000313" key="2">
    <source>
        <dbReference type="EMBL" id="GAI31067.1"/>
    </source>
</evidence>
<name>X1MHF5_9ZZZZ</name>